<dbReference type="RefSeq" id="WP_119205037.1">
    <property type="nucleotide sequence ID" value="NZ_JAWEXQ010000001.1"/>
</dbReference>
<evidence type="ECO:0000313" key="3">
    <source>
        <dbReference type="Proteomes" id="UP000283975"/>
    </source>
</evidence>
<dbReference type="AlphaFoldDB" id="A0A414AW01"/>
<organism evidence="2 3">
    <name type="scientific">Enterocloster bolteae</name>
    <dbReference type="NCBI Taxonomy" id="208479"/>
    <lineage>
        <taxon>Bacteria</taxon>
        <taxon>Bacillati</taxon>
        <taxon>Bacillota</taxon>
        <taxon>Clostridia</taxon>
        <taxon>Lachnospirales</taxon>
        <taxon>Lachnospiraceae</taxon>
        <taxon>Enterocloster</taxon>
    </lineage>
</organism>
<dbReference type="Proteomes" id="UP000283975">
    <property type="component" value="Unassembled WGS sequence"/>
</dbReference>
<comment type="caution">
    <text evidence="2">The sequence shown here is derived from an EMBL/GenBank/DDBJ whole genome shotgun (WGS) entry which is preliminary data.</text>
</comment>
<gene>
    <name evidence="2" type="ORF">DW839_12490</name>
</gene>
<evidence type="ECO:0000256" key="1">
    <source>
        <dbReference type="SAM" id="MobiDB-lite"/>
    </source>
</evidence>
<protein>
    <recommendedName>
        <fullName evidence="4">rRNA biogenesis protein rrp5</fullName>
    </recommendedName>
</protein>
<proteinExistence type="predicted"/>
<evidence type="ECO:0008006" key="4">
    <source>
        <dbReference type="Google" id="ProtNLM"/>
    </source>
</evidence>
<reference evidence="2 3" key="1">
    <citation type="submission" date="2018-08" db="EMBL/GenBank/DDBJ databases">
        <title>A genome reference for cultivated species of the human gut microbiota.</title>
        <authorList>
            <person name="Zou Y."/>
            <person name="Xue W."/>
            <person name="Luo G."/>
        </authorList>
    </citation>
    <scope>NUCLEOTIDE SEQUENCE [LARGE SCALE GENOMIC DNA]</scope>
    <source>
        <strain evidence="2 3">AM35-14</strain>
    </source>
</reference>
<accession>A0A414AW01</accession>
<sequence>MQSELLKMAEGFSLVASALTAIAEDSDSGSKGQQTVEKVPEPVKAKGKVQAGAAKDNGSQVNIEDIRAVLAEKSQDGKSKEVKALLNQYGVAKLSTVAEKDYPGLLQKAKAL</sequence>
<evidence type="ECO:0000313" key="2">
    <source>
        <dbReference type="EMBL" id="RHC55970.1"/>
    </source>
</evidence>
<name>A0A414AW01_9FIRM</name>
<dbReference type="EMBL" id="QSHZ01000011">
    <property type="protein sequence ID" value="RHC55970.1"/>
    <property type="molecule type" value="Genomic_DNA"/>
</dbReference>
<feature type="region of interest" description="Disordered" evidence="1">
    <location>
        <begin position="24"/>
        <end position="56"/>
    </location>
</feature>